<dbReference type="GO" id="GO:0004089">
    <property type="term" value="F:carbonate dehydratase activity"/>
    <property type="evidence" value="ECO:0007669"/>
    <property type="project" value="InterPro"/>
</dbReference>
<dbReference type="Proteomes" id="UP000216363">
    <property type="component" value="Unassembled WGS sequence"/>
</dbReference>
<dbReference type="InterPro" id="IPR036874">
    <property type="entry name" value="Carbonic_anhydrase_sf"/>
</dbReference>
<evidence type="ECO:0000313" key="1">
    <source>
        <dbReference type="EMBL" id="OYR26053.1"/>
    </source>
</evidence>
<sequence>MKSRVDEGKLELHGAFFGVAEGRLLVRGAKSGSFEPVEGSIRENLC</sequence>
<dbReference type="EMBL" id="NNRN01000056">
    <property type="protein sequence ID" value="OYR26053.1"/>
    <property type="molecule type" value="Genomic_DNA"/>
</dbReference>
<evidence type="ECO:0008006" key="3">
    <source>
        <dbReference type="Google" id="ProtNLM"/>
    </source>
</evidence>
<dbReference type="AlphaFoldDB" id="A0A256GG02"/>
<proteinExistence type="predicted"/>
<dbReference type="GO" id="GO:0008270">
    <property type="term" value="F:zinc ion binding"/>
    <property type="evidence" value="ECO:0007669"/>
    <property type="project" value="InterPro"/>
</dbReference>
<comment type="caution">
    <text evidence="1">The sequence shown here is derived from an EMBL/GenBank/DDBJ whole genome shotgun (WGS) entry which is preliminary data.</text>
</comment>
<reference evidence="1 2" key="1">
    <citation type="submission" date="2017-07" db="EMBL/GenBank/DDBJ databases">
        <title>Draft genome of Ochrobactrum lupini type strain LUP21.</title>
        <authorList>
            <person name="Krzyzanowska D.M."/>
            <person name="Jafra S."/>
        </authorList>
    </citation>
    <scope>NUCLEOTIDE SEQUENCE [LARGE SCALE GENOMIC DNA]</scope>
    <source>
        <strain evidence="1 2">LUP21</strain>
    </source>
</reference>
<organism evidence="1 2">
    <name type="scientific">Brucella lupini</name>
    <dbReference type="NCBI Taxonomy" id="255457"/>
    <lineage>
        <taxon>Bacteria</taxon>
        <taxon>Pseudomonadati</taxon>
        <taxon>Pseudomonadota</taxon>
        <taxon>Alphaproteobacteria</taxon>
        <taxon>Hyphomicrobiales</taxon>
        <taxon>Brucellaceae</taxon>
        <taxon>Brucella/Ochrobactrum group</taxon>
        <taxon>Brucella</taxon>
    </lineage>
</organism>
<accession>A0A256GG02</accession>
<gene>
    <name evidence="1" type="ORF">CES86_4107</name>
</gene>
<name>A0A256GG02_9HYPH</name>
<dbReference type="SUPFAM" id="SSF53056">
    <property type="entry name" value="beta-carbonic anhydrase, cab"/>
    <property type="match status" value="1"/>
</dbReference>
<evidence type="ECO:0000313" key="2">
    <source>
        <dbReference type="Proteomes" id="UP000216363"/>
    </source>
</evidence>
<protein>
    <recommendedName>
        <fullName evidence="3">Carbonic anhydrase</fullName>
    </recommendedName>
</protein>